<protein>
    <recommendedName>
        <fullName evidence="2">DUF3806 domain-containing protein</fullName>
    </recommendedName>
</protein>
<dbReference type="EMBL" id="CP121196">
    <property type="protein sequence ID" value="XBH17906.1"/>
    <property type="molecule type" value="Genomic_DNA"/>
</dbReference>
<dbReference type="AlphaFoldDB" id="A0AAU7DKK7"/>
<evidence type="ECO:0000313" key="1">
    <source>
        <dbReference type="EMBL" id="XBH17906.1"/>
    </source>
</evidence>
<gene>
    <name evidence="1" type="ORF">P8935_00910</name>
</gene>
<accession>A0AAU7DKK7</accession>
<sequence>MVMNKLRQRLESHAFADLGAMMEGYAQAAVEVAKSDFRQTLDFSSDSINALDEILVLLSESPEIDLDFESRLWGSYLGEVLRRRYAGSWEMTQYPGGEHAVPAVDVRGSRLFPLMKVYRRLTIGEEEDLRSFFTMVTERLGNPAKVN</sequence>
<proteinExistence type="predicted"/>
<evidence type="ECO:0008006" key="2">
    <source>
        <dbReference type="Google" id="ProtNLM"/>
    </source>
</evidence>
<name>A0AAU7DKK7_9BACT</name>
<reference evidence="1" key="1">
    <citation type="submission" date="2023-03" db="EMBL/GenBank/DDBJ databases">
        <title>Edaphobacter sp.</title>
        <authorList>
            <person name="Huber K.J."/>
            <person name="Papendorf J."/>
            <person name="Pilke C."/>
            <person name="Bunk B."/>
            <person name="Sproeer C."/>
            <person name="Pester M."/>
        </authorList>
    </citation>
    <scope>NUCLEOTIDE SEQUENCE</scope>
    <source>
        <strain evidence="1">DSM 110680</strain>
    </source>
</reference>
<dbReference type="RefSeq" id="WP_348263131.1">
    <property type="nucleotide sequence ID" value="NZ_CP121196.1"/>
</dbReference>
<organism evidence="1">
    <name type="scientific">Telmatobacter sp. DSM 110680</name>
    <dbReference type="NCBI Taxonomy" id="3036704"/>
    <lineage>
        <taxon>Bacteria</taxon>
        <taxon>Pseudomonadati</taxon>
        <taxon>Acidobacteriota</taxon>
        <taxon>Terriglobia</taxon>
        <taxon>Terriglobales</taxon>
        <taxon>Acidobacteriaceae</taxon>
        <taxon>Telmatobacter</taxon>
    </lineage>
</organism>